<accession>A0ABV4Y1I5</accession>
<keyword evidence="4 10" id="KW-0679">Respiratory chain</keyword>
<dbReference type="PANTHER" id="PTHR22888">
    <property type="entry name" value="CYTOCHROME C OXIDASE, SUBUNIT II"/>
    <property type="match status" value="1"/>
</dbReference>
<proteinExistence type="inferred from homology"/>
<evidence type="ECO:0000256" key="4">
    <source>
        <dbReference type="ARBA" id="ARBA00022660"/>
    </source>
</evidence>
<dbReference type="EC" id="7.1.1.9" evidence="11"/>
<evidence type="ECO:0000256" key="5">
    <source>
        <dbReference type="ARBA" id="ARBA00022692"/>
    </source>
</evidence>
<organism evidence="16 17">
    <name type="scientific">Floridaenema flaviceps BLCC-F50</name>
    <dbReference type="NCBI Taxonomy" id="3153642"/>
    <lineage>
        <taxon>Bacteria</taxon>
        <taxon>Bacillati</taxon>
        <taxon>Cyanobacteriota</taxon>
        <taxon>Cyanophyceae</taxon>
        <taxon>Oscillatoriophycideae</taxon>
        <taxon>Aerosakkonematales</taxon>
        <taxon>Aerosakkonemataceae</taxon>
        <taxon>Floridanema</taxon>
        <taxon>Floridanema flaviceps</taxon>
    </lineage>
</organism>
<dbReference type="PROSITE" id="PS50999">
    <property type="entry name" value="COX2_TM"/>
    <property type="match status" value="1"/>
</dbReference>
<evidence type="ECO:0000256" key="6">
    <source>
        <dbReference type="ARBA" id="ARBA00022967"/>
    </source>
</evidence>
<dbReference type="CDD" id="cd13919">
    <property type="entry name" value="CuRO_HCO_II_like_5"/>
    <property type="match status" value="1"/>
</dbReference>
<dbReference type="InterPro" id="IPR002429">
    <property type="entry name" value="CcO_II-like_C"/>
</dbReference>
<dbReference type="SUPFAM" id="SSF49503">
    <property type="entry name" value="Cupredoxins"/>
    <property type="match status" value="1"/>
</dbReference>
<dbReference type="InterPro" id="IPR008972">
    <property type="entry name" value="Cupredoxin"/>
</dbReference>
<dbReference type="Pfam" id="PF02790">
    <property type="entry name" value="COX2_TM"/>
    <property type="match status" value="1"/>
</dbReference>
<feature type="domain" description="Cytochrome oxidase subunit II copper A binding" evidence="14">
    <location>
        <begin position="144"/>
        <end position="255"/>
    </location>
</feature>
<dbReference type="Gene3D" id="1.10.287.90">
    <property type="match status" value="1"/>
</dbReference>
<keyword evidence="8 13" id="KW-1133">Transmembrane helix</keyword>
<dbReference type="SUPFAM" id="SSF81464">
    <property type="entry name" value="Cytochrome c oxidase subunit II-like, transmembrane region"/>
    <property type="match status" value="1"/>
</dbReference>
<dbReference type="RefSeq" id="WP_413267202.1">
    <property type="nucleotide sequence ID" value="NZ_JBHFNR010000259.1"/>
</dbReference>
<protein>
    <recommendedName>
        <fullName evidence="11">Cytochrome c oxidase subunit 2</fullName>
        <ecNumber evidence="11">7.1.1.9</ecNumber>
    </recommendedName>
</protein>
<comment type="function">
    <text evidence="11">Subunits I and II form the functional core of the enzyme complex. Electrons originating in cytochrome c are transferred via heme a and Cu(A) to the binuclear center formed by heme a3 and Cu(B).</text>
</comment>
<evidence type="ECO:0000313" key="17">
    <source>
        <dbReference type="Proteomes" id="UP001576784"/>
    </source>
</evidence>
<keyword evidence="5 10" id="KW-0812">Transmembrane</keyword>
<comment type="catalytic activity">
    <reaction evidence="11">
        <text>4 Fe(II)-[cytochrome c] + O2 + 8 H(+)(in) = 4 Fe(III)-[cytochrome c] + 2 H2O + 4 H(+)(out)</text>
        <dbReference type="Rhea" id="RHEA:11436"/>
        <dbReference type="Rhea" id="RHEA-COMP:10350"/>
        <dbReference type="Rhea" id="RHEA-COMP:14399"/>
        <dbReference type="ChEBI" id="CHEBI:15377"/>
        <dbReference type="ChEBI" id="CHEBI:15378"/>
        <dbReference type="ChEBI" id="CHEBI:15379"/>
        <dbReference type="ChEBI" id="CHEBI:29033"/>
        <dbReference type="ChEBI" id="CHEBI:29034"/>
        <dbReference type="EC" id="7.1.1.9"/>
    </reaction>
</comment>
<evidence type="ECO:0000256" key="7">
    <source>
        <dbReference type="ARBA" id="ARBA00022982"/>
    </source>
</evidence>
<dbReference type="PANTHER" id="PTHR22888:SF9">
    <property type="entry name" value="CYTOCHROME C OXIDASE SUBUNIT 2"/>
    <property type="match status" value="1"/>
</dbReference>
<dbReference type="Pfam" id="PF00116">
    <property type="entry name" value="COX2"/>
    <property type="match status" value="1"/>
</dbReference>
<evidence type="ECO:0000313" key="16">
    <source>
        <dbReference type="EMBL" id="MFB2897590.1"/>
    </source>
</evidence>
<evidence type="ECO:0000256" key="2">
    <source>
        <dbReference type="ARBA" id="ARBA00007866"/>
    </source>
</evidence>
<comment type="caution">
    <text evidence="16">The sequence shown here is derived from an EMBL/GenBank/DDBJ whole genome shotgun (WGS) entry which is preliminary data.</text>
</comment>
<feature type="transmembrane region" description="Helical" evidence="13">
    <location>
        <begin position="46"/>
        <end position="71"/>
    </location>
</feature>
<feature type="region of interest" description="Disordered" evidence="12">
    <location>
        <begin position="258"/>
        <end position="299"/>
    </location>
</feature>
<dbReference type="EMBL" id="JBHFNR010000259">
    <property type="protein sequence ID" value="MFB2897590.1"/>
    <property type="molecule type" value="Genomic_DNA"/>
</dbReference>
<gene>
    <name evidence="16" type="ORF">ACE1CI_32120</name>
</gene>
<dbReference type="Proteomes" id="UP001576784">
    <property type="component" value="Unassembled WGS sequence"/>
</dbReference>
<comment type="similarity">
    <text evidence="2 10">Belongs to the cytochrome c oxidase subunit 2 family.</text>
</comment>
<evidence type="ECO:0000256" key="10">
    <source>
        <dbReference type="RuleBase" id="RU000456"/>
    </source>
</evidence>
<evidence type="ECO:0000256" key="13">
    <source>
        <dbReference type="SAM" id="Phobius"/>
    </source>
</evidence>
<keyword evidence="7 10" id="KW-0249">Electron transport</keyword>
<name>A0ABV4Y1I5_9CYAN</name>
<keyword evidence="3 10" id="KW-0813">Transport</keyword>
<feature type="domain" description="Cytochrome oxidase subunit II transmembrane region profile" evidence="15">
    <location>
        <begin position="23"/>
        <end position="120"/>
    </location>
</feature>
<keyword evidence="9 13" id="KW-0472">Membrane</keyword>
<dbReference type="PROSITE" id="PS50857">
    <property type="entry name" value="COX2_CUA"/>
    <property type="match status" value="1"/>
</dbReference>
<keyword evidence="11" id="KW-0479">Metal-binding</keyword>
<sequence>MRTFNITLLAIWVGAIVLASHAMGQQAYHWLPIAAAAQAEPIGHLFSFLVTLGTIVFLGVMGVLVYSILFYRAADSDTSDAPAIRGNTKLEITWTVIPILLVIWIASYSYNIYQRMSILGSLPLVHLHPLEAPAFADTSNGGMQPVEKIEVTAKQWSWSFRYPKQNVTSTELHLPVNRPVHLMLQSEDVIHGFFVPNFRIKQDIFPNQSIAFKFTPNRIGQYQLHDSQFSGTYFALMTATVYVDSPEQYNQWLAQAATRSPVPAPNPAASEHTQPPDLPLRSHWHTVPPAQPPVVNHPG</sequence>
<evidence type="ECO:0000256" key="9">
    <source>
        <dbReference type="ARBA" id="ARBA00023136"/>
    </source>
</evidence>
<evidence type="ECO:0000259" key="14">
    <source>
        <dbReference type="PROSITE" id="PS50857"/>
    </source>
</evidence>
<evidence type="ECO:0000256" key="8">
    <source>
        <dbReference type="ARBA" id="ARBA00022989"/>
    </source>
</evidence>
<reference evidence="16 17" key="1">
    <citation type="submission" date="2024-09" db="EMBL/GenBank/DDBJ databases">
        <title>Floridaenema gen nov. (Aerosakkonemataceae, Aerosakkonematales ord. nov., Cyanobacteria) from benthic tropical and subtropical fresh waters, with the description of four new species.</title>
        <authorList>
            <person name="Moretto J.A."/>
            <person name="Berthold D.E."/>
            <person name="Lefler F.W."/>
            <person name="Huang I.-S."/>
            <person name="Laughinghouse H. IV."/>
        </authorList>
    </citation>
    <scope>NUCLEOTIDE SEQUENCE [LARGE SCALE GENOMIC DNA]</scope>
    <source>
        <strain evidence="16 17">BLCC-F50</strain>
    </source>
</reference>
<dbReference type="InterPro" id="IPR011759">
    <property type="entry name" value="Cyt_c_oxidase_su2_TM_dom"/>
</dbReference>
<evidence type="ECO:0000256" key="12">
    <source>
        <dbReference type="SAM" id="MobiDB-lite"/>
    </source>
</evidence>
<evidence type="ECO:0000256" key="3">
    <source>
        <dbReference type="ARBA" id="ARBA00022448"/>
    </source>
</evidence>
<dbReference type="InterPro" id="IPR045187">
    <property type="entry name" value="CcO_II"/>
</dbReference>
<dbReference type="PRINTS" id="PR01166">
    <property type="entry name" value="CYCOXIDASEII"/>
</dbReference>
<dbReference type="Gene3D" id="2.60.40.420">
    <property type="entry name" value="Cupredoxins - blue copper proteins"/>
    <property type="match status" value="1"/>
</dbReference>
<comment type="subcellular location">
    <subcellularLocation>
        <location evidence="10">Cell membrane</location>
        <topology evidence="10">Multi-pass membrane protein</topology>
    </subcellularLocation>
    <subcellularLocation>
        <location evidence="1">Membrane</location>
        <topology evidence="1">Multi-pass membrane protein</topology>
    </subcellularLocation>
</comment>
<evidence type="ECO:0000256" key="11">
    <source>
        <dbReference type="RuleBase" id="RU004024"/>
    </source>
</evidence>
<dbReference type="InterPro" id="IPR036257">
    <property type="entry name" value="Cyt_c_oxidase_su2_TM_sf"/>
</dbReference>
<feature type="transmembrane region" description="Helical" evidence="13">
    <location>
        <begin position="92"/>
        <end position="113"/>
    </location>
</feature>
<comment type="cofactor">
    <cofactor evidence="11">
        <name>Cu cation</name>
        <dbReference type="ChEBI" id="CHEBI:23378"/>
    </cofactor>
    <text evidence="11">Binds a copper A center.</text>
</comment>
<keyword evidence="17" id="KW-1185">Reference proteome</keyword>
<keyword evidence="11" id="KW-0186">Copper</keyword>
<evidence type="ECO:0000259" key="15">
    <source>
        <dbReference type="PROSITE" id="PS50999"/>
    </source>
</evidence>
<keyword evidence="6" id="KW-1278">Translocase</keyword>
<evidence type="ECO:0000256" key="1">
    <source>
        <dbReference type="ARBA" id="ARBA00004141"/>
    </source>
</evidence>